<name>A0AAD7T3W3_9TELE</name>
<reference evidence="2" key="1">
    <citation type="journal article" date="2023" name="Science">
        <title>Genome structures resolve the early diversification of teleost fishes.</title>
        <authorList>
            <person name="Parey E."/>
            <person name="Louis A."/>
            <person name="Montfort J."/>
            <person name="Bouchez O."/>
            <person name="Roques C."/>
            <person name="Iampietro C."/>
            <person name="Lluch J."/>
            <person name="Castinel A."/>
            <person name="Donnadieu C."/>
            <person name="Desvignes T."/>
            <person name="Floi Bucao C."/>
            <person name="Jouanno E."/>
            <person name="Wen M."/>
            <person name="Mejri S."/>
            <person name="Dirks R."/>
            <person name="Jansen H."/>
            <person name="Henkel C."/>
            <person name="Chen W.J."/>
            <person name="Zahm M."/>
            <person name="Cabau C."/>
            <person name="Klopp C."/>
            <person name="Thompson A.W."/>
            <person name="Robinson-Rechavi M."/>
            <person name="Braasch I."/>
            <person name="Lecointre G."/>
            <person name="Bobe J."/>
            <person name="Postlethwait J.H."/>
            <person name="Berthelot C."/>
            <person name="Roest Crollius H."/>
            <person name="Guiguen Y."/>
        </authorList>
    </citation>
    <scope>NUCLEOTIDE SEQUENCE</scope>
    <source>
        <strain evidence="2">NC1722</strain>
    </source>
</reference>
<evidence type="ECO:0000313" key="2">
    <source>
        <dbReference type="EMBL" id="KAJ8413881.1"/>
    </source>
</evidence>
<feature type="region of interest" description="Disordered" evidence="1">
    <location>
        <begin position="1"/>
        <end position="22"/>
    </location>
</feature>
<keyword evidence="3" id="KW-1185">Reference proteome</keyword>
<sequence length="72" mass="7267">MWDGNRGTSEVPGPGKRQGHTDTELSSGMALVIFNFMGAGAGAGAATGLVFCGHCSHRGAAGRNVGGSCFWP</sequence>
<dbReference type="Proteomes" id="UP001221898">
    <property type="component" value="Unassembled WGS sequence"/>
</dbReference>
<organism evidence="2 3">
    <name type="scientific">Aldrovandia affinis</name>
    <dbReference type="NCBI Taxonomy" id="143900"/>
    <lineage>
        <taxon>Eukaryota</taxon>
        <taxon>Metazoa</taxon>
        <taxon>Chordata</taxon>
        <taxon>Craniata</taxon>
        <taxon>Vertebrata</taxon>
        <taxon>Euteleostomi</taxon>
        <taxon>Actinopterygii</taxon>
        <taxon>Neopterygii</taxon>
        <taxon>Teleostei</taxon>
        <taxon>Notacanthiformes</taxon>
        <taxon>Halosauridae</taxon>
        <taxon>Aldrovandia</taxon>
    </lineage>
</organism>
<dbReference type="EMBL" id="JAINUG010000014">
    <property type="protein sequence ID" value="KAJ8413881.1"/>
    <property type="molecule type" value="Genomic_DNA"/>
</dbReference>
<dbReference type="AlphaFoldDB" id="A0AAD7T3W3"/>
<accession>A0AAD7T3W3</accession>
<protein>
    <submittedName>
        <fullName evidence="2">Uncharacterized protein</fullName>
    </submittedName>
</protein>
<proteinExistence type="predicted"/>
<gene>
    <name evidence="2" type="ORF">AAFF_G00064790</name>
</gene>
<comment type="caution">
    <text evidence="2">The sequence shown here is derived from an EMBL/GenBank/DDBJ whole genome shotgun (WGS) entry which is preliminary data.</text>
</comment>
<evidence type="ECO:0000313" key="3">
    <source>
        <dbReference type="Proteomes" id="UP001221898"/>
    </source>
</evidence>
<evidence type="ECO:0000256" key="1">
    <source>
        <dbReference type="SAM" id="MobiDB-lite"/>
    </source>
</evidence>